<dbReference type="Proteomes" id="UP000325945">
    <property type="component" value="Unassembled WGS sequence"/>
</dbReference>
<dbReference type="AlphaFoldDB" id="A0A5N6XNX4"/>
<name>A0A5N6XNX4_9EURO</name>
<protein>
    <submittedName>
        <fullName evidence="1">Uncharacterized protein</fullName>
    </submittedName>
</protein>
<evidence type="ECO:0000313" key="1">
    <source>
        <dbReference type="EMBL" id="KAE8334086.1"/>
    </source>
</evidence>
<reference evidence="2" key="1">
    <citation type="submission" date="2019-04" db="EMBL/GenBank/DDBJ databases">
        <title>Friends and foes A comparative genomics studyof 23 Aspergillus species from section Flavi.</title>
        <authorList>
            <consortium name="DOE Joint Genome Institute"/>
            <person name="Kjaerbolling I."/>
            <person name="Vesth T."/>
            <person name="Frisvad J.C."/>
            <person name="Nybo J.L."/>
            <person name="Theobald S."/>
            <person name="Kildgaard S."/>
            <person name="Isbrandt T."/>
            <person name="Kuo A."/>
            <person name="Sato A."/>
            <person name="Lyhne E.K."/>
            <person name="Kogle M.E."/>
            <person name="Wiebenga A."/>
            <person name="Kun R.S."/>
            <person name="Lubbers R.J."/>
            <person name="Makela M.R."/>
            <person name="Barry K."/>
            <person name="Chovatia M."/>
            <person name="Clum A."/>
            <person name="Daum C."/>
            <person name="Haridas S."/>
            <person name="He G."/>
            <person name="LaButti K."/>
            <person name="Lipzen A."/>
            <person name="Mondo S."/>
            <person name="Riley R."/>
            <person name="Salamov A."/>
            <person name="Simmons B.A."/>
            <person name="Magnuson J.K."/>
            <person name="Henrissat B."/>
            <person name="Mortensen U.H."/>
            <person name="Larsen T.O."/>
            <person name="Devries R.P."/>
            <person name="Grigoriev I.V."/>
            <person name="Machida M."/>
            <person name="Baker S.E."/>
            <person name="Andersen M.R."/>
        </authorList>
    </citation>
    <scope>NUCLEOTIDE SEQUENCE [LARGE SCALE GENOMIC DNA]</scope>
    <source>
        <strain evidence="2">CBS 130017</strain>
    </source>
</reference>
<keyword evidence="2" id="KW-1185">Reference proteome</keyword>
<gene>
    <name evidence="1" type="ORF">BDV39DRAFT_3699</name>
</gene>
<sequence>MVVTGSAVNKPRFQQPSRGARVGFTLRLSGQGPPPWIGFISLYMHCRASGIYAGVLNTENRIMAGPVRQPVDMVALENYIGQHDLGISPPLDLKQVTSLSLNYSLRSSTRARRN</sequence>
<organism evidence="1 2">
    <name type="scientific">Aspergillus sergii</name>
    <dbReference type="NCBI Taxonomy" id="1034303"/>
    <lineage>
        <taxon>Eukaryota</taxon>
        <taxon>Fungi</taxon>
        <taxon>Dikarya</taxon>
        <taxon>Ascomycota</taxon>
        <taxon>Pezizomycotina</taxon>
        <taxon>Eurotiomycetes</taxon>
        <taxon>Eurotiomycetidae</taxon>
        <taxon>Eurotiales</taxon>
        <taxon>Aspergillaceae</taxon>
        <taxon>Aspergillus</taxon>
        <taxon>Aspergillus subgen. Circumdati</taxon>
    </lineage>
</organism>
<evidence type="ECO:0000313" key="2">
    <source>
        <dbReference type="Proteomes" id="UP000325945"/>
    </source>
</evidence>
<proteinExistence type="predicted"/>
<accession>A0A5N6XNX4</accession>
<dbReference type="EMBL" id="ML741761">
    <property type="protein sequence ID" value="KAE8334086.1"/>
    <property type="molecule type" value="Genomic_DNA"/>
</dbReference>